<evidence type="ECO:0000256" key="2">
    <source>
        <dbReference type="ARBA" id="ARBA00022603"/>
    </source>
</evidence>
<evidence type="ECO:0000256" key="3">
    <source>
        <dbReference type="ARBA" id="ARBA00022679"/>
    </source>
</evidence>
<dbReference type="PROSITE" id="PS00092">
    <property type="entry name" value="N6_MTASE"/>
    <property type="match status" value="1"/>
</dbReference>
<gene>
    <name evidence="8" type="ORF">GCM10010993_20970</name>
</gene>
<sequence length="237" mass="26884">MSNTFFKFKQFNINQDRCGMKVSTDAVVLGALAGRNAYESILDIGTGTAVIALMLAQRFETAKVLGVEIDTEAFGQAVENIKESKFAERVIALNQDFQTYSDKSEQEFDMIISNPPYFPDHIKTKDAQRNKALHNDALSFAELVAGVSKCLKKSGEFWVILPPRQMQDLDNICKSHQLFPFHKVNLKDKQESKIIRVIQGFSYLNESTLEHELFIKNPDGSFADAYQKLLKDFLLIF</sequence>
<dbReference type="Pfam" id="PF05175">
    <property type="entry name" value="MTS"/>
    <property type="match status" value="1"/>
</dbReference>
<dbReference type="InterPro" id="IPR029063">
    <property type="entry name" value="SAM-dependent_MTases_sf"/>
</dbReference>
<dbReference type="HAMAP" id="MF_01872">
    <property type="entry name" value="tRNA_methyltr_YfiC"/>
    <property type="match status" value="1"/>
</dbReference>
<keyword evidence="2 6" id="KW-0489">Methyltransferase</keyword>
<feature type="domain" description="Methyltransferase small" evidence="7">
    <location>
        <begin position="37"/>
        <end position="161"/>
    </location>
</feature>
<organism evidence="8 9">
    <name type="scientific">Belliella aquatica</name>
    <dbReference type="NCBI Taxonomy" id="1323734"/>
    <lineage>
        <taxon>Bacteria</taxon>
        <taxon>Pseudomonadati</taxon>
        <taxon>Bacteroidota</taxon>
        <taxon>Cytophagia</taxon>
        <taxon>Cytophagales</taxon>
        <taxon>Cyclobacteriaceae</taxon>
        <taxon>Belliella</taxon>
    </lineage>
</organism>
<dbReference type="Proteomes" id="UP000635885">
    <property type="component" value="Unassembled WGS sequence"/>
</dbReference>
<comment type="catalytic activity">
    <reaction evidence="6">
        <text>adenosine(37) in tRNA1(Val) + S-adenosyl-L-methionine = N(6)-methyladenosine(37) in tRNA1(Val) + S-adenosyl-L-homocysteine + H(+)</text>
        <dbReference type="Rhea" id="RHEA:43160"/>
        <dbReference type="Rhea" id="RHEA-COMP:10369"/>
        <dbReference type="Rhea" id="RHEA-COMP:10370"/>
        <dbReference type="ChEBI" id="CHEBI:15378"/>
        <dbReference type="ChEBI" id="CHEBI:57856"/>
        <dbReference type="ChEBI" id="CHEBI:59789"/>
        <dbReference type="ChEBI" id="CHEBI:74411"/>
        <dbReference type="ChEBI" id="CHEBI:74449"/>
        <dbReference type="EC" id="2.1.1.223"/>
    </reaction>
</comment>
<evidence type="ECO:0000256" key="1">
    <source>
        <dbReference type="ARBA" id="ARBA00022490"/>
    </source>
</evidence>
<dbReference type="InterPro" id="IPR002052">
    <property type="entry name" value="DNA_methylase_N6_adenine_CS"/>
</dbReference>
<dbReference type="Gene3D" id="3.40.50.150">
    <property type="entry name" value="Vaccinia Virus protein VP39"/>
    <property type="match status" value="1"/>
</dbReference>
<keyword evidence="3 6" id="KW-0808">Transferase</keyword>
<accession>A0ABQ1MPF1</accession>
<reference evidence="9" key="1">
    <citation type="journal article" date="2019" name="Int. J. Syst. Evol. Microbiol.">
        <title>The Global Catalogue of Microorganisms (GCM) 10K type strain sequencing project: providing services to taxonomists for standard genome sequencing and annotation.</title>
        <authorList>
            <consortium name="The Broad Institute Genomics Platform"/>
            <consortium name="The Broad Institute Genome Sequencing Center for Infectious Disease"/>
            <person name="Wu L."/>
            <person name="Ma J."/>
        </authorList>
    </citation>
    <scope>NUCLEOTIDE SEQUENCE [LARGE SCALE GENOMIC DNA]</scope>
    <source>
        <strain evidence="9">CGMCC 1.12479</strain>
    </source>
</reference>
<keyword evidence="5 6" id="KW-0819">tRNA processing</keyword>
<keyword evidence="9" id="KW-1185">Reference proteome</keyword>
<protein>
    <recommendedName>
        <fullName evidence="6">tRNA1(Val) (adenine(37)-N6)-methyltransferase</fullName>
        <ecNumber evidence="6">2.1.1.223</ecNumber>
    </recommendedName>
    <alternativeName>
        <fullName evidence="6">tRNA m6A37 methyltransferase</fullName>
    </alternativeName>
</protein>
<comment type="subcellular location">
    <subcellularLocation>
        <location evidence="6">Cytoplasm</location>
    </subcellularLocation>
</comment>
<name>A0ABQ1MPF1_9BACT</name>
<dbReference type="RefSeq" id="WP_188442575.1">
    <property type="nucleotide sequence ID" value="NZ_BMFD01000006.1"/>
</dbReference>
<comment type="caution">
    <text evidence="8">The sequence shown here is derived from an EMBL/GenBank/DDBJ whole genome shotgun (WGS) entry which is preliminary data.</text>
</comment>
<dbReference type="EMBL" id="BMFD01000006">
    <property type="protein sequence ID" value="GGC42185.1"/>
    <property type="molecule type" value="Genomic_DNA"/>
</dbReference>
<evidence type="ECO:0000313" key="8">
    <source>
        <dbReference type="EMBL" id="GGC42185.1"/>
    </source>
</evidence>
<evidence type="ECO:0000313" key="9">
    <source>
        <dbReference type="Proteomes" id="UP000635885"/>
    </source>
</evidence>
<comment type="similarity">
    <text evidence="6">Belongs to the methyltransferase superfamily. tRNA (adenine-N(6)-)-methyltransferase family.</text>
</comment>
<evidence type="ECO:0000256" key="5">
    <source>
        <dbReference type="ARBA" id="ARBA00022694"/>
    </source>
</evidence>
<evidence type="ECO:0000256" key="6">
    <source>
        <dbReference type="HAMAP-Rule" id="MF_01872"/>
    </source>
</evidence>
<keyword evidence="1 6" id="KW-0963">Cytoplasm</keyword>
<evidence type="ECO:0000256" key="4">
    <source>
        <dbReference type="ARBA" id="ARBA00022691"/>
    </source>
</evidence>
<evidence type="ECO:0000259" key="7">
    <source>
        <dbReference type="Pfam" id="PF05175"/>
    </source>
</evidence>
<dbReference type="EC" id="2.1.1.223" evidence="6"/>
<dbReference type="InterPro" id="IPR050210">
    <property type="entry name" value="tRNA_Adenine-N(6)_MTase"/>
</dbReference>
<proteinExistence type="inferred from homology"/>
<dbReference type="PANTHER" id="PTHR47739">
    <property type="entry name" value="TRNA1(VAL) (ADENINE(37)-N6)-METHYLTRANSFERASE"/>
    <property type="match status" value="1"/>
</dbReference>
<dbReference type="InterPro" id="IPR022882">
    <property type="entry name" value="tRNA_adenine-N6_MeTrfase"/>
</dbReference>
<dbReference type="SUPFAM" id="SSF53335">
    <property type="entry name" value="S-adenosyl-L-methionine-dependent methyltransferases"/>
    <property type="match status" value="1"/>
</dbReference>
<comment type="function">
    <text evidence="6">Specifically methylates the adenine in position 37 of tRNA(1)(Val) (anticodon cmo5UAC).</text>
</comment>
<dbReference type="CDD" id="cd02440">
    <property type="entry name" value="AdoMet_MTases"/>
    <property type="match status" value="1"/>
</dbReference>
<keyword evidence="4 6" id="KW-0949">S-adenosyl-L-methionine</keyword>
<dbReference type="PANTHER" id="PTHR47739:SF1">
    <property type="entry name" value="TRNA1(VAL) (ADENINE(37)-N6)-METHYLTRANSFERASE"/>
    <property type="match status" value="1"/>
</dbReference>
<dbReference type="InterPro" id="IPR007848">
    <property type="entry name" value="Small_mtfrase_dom"/>
</dbReference>